<reference evidence="1" key="1">
    <citation type="journal article" date="2022" name="bioRxiv">
        <title>Sequencing and chromosome-scale assembly of the giantPleurodeles waltlgenome.</title>
        <authorList>
            <person name="Brown T."/>
            <person name="Elewa A."/>
            <person name="Iarovenko S."/>
            <person name="Subramanian E."/>
            <person name="Araus A.J."/>
            <person name="Petzold A."/>
            <person name="Susuki M."/>
            <person name="Suzuki K.-i.T."/>
            <person name="Hayashi T."/>
            <person name="Toyoda A."/>
            <person name="Oliveira C."/>
            <person name="Osipova E."/>
            <person name="Leigh N.D."/>
            <person name="Simon A."/>
            <person name="Yun M.H."/>
        </authorList>
    </citation>
    <scope>NUCLEOTIDE SEQUENCE</scope>
    <source>
        <strain evidence="1">20211129_DDA</strain>
        <tissue evidence="1">Liver</tissue>
    </source>
</reference>
<protein>
    <submittedName>
        <fullName evidence="1">Uncharacterized protein</fullName>
    </submittedName>
</protein>
<organism evidence="1 2">
    <name type="scientific">Pleurodeles waltl</name>
    <name type="common">Iberian ribbed newt</name>
    <dbReference type="NCBI Taxonomy" id="8319"/>
    <lineage>
        <taxon>Eukaryota</taxon>
        <taxon>Metazoa</taxon>
        <taxon>Chordata</taxon>
        <taxon>Craniata</taxon>
        <taxon>Vertebrata</taxon>
        <taxon>Euteleostomi</taxon>
        <taxon>Amphibia</taxon>
        <taxon>Batrachia</taxon>
        <taxon>Caudata</taxon>
        <taxon>Salamandroidea</taxon>
        <taxon>Salamandridae</taxon>
        <taxon>Pleurodelinae</taxon>
        <taxon>Pleurodeles</taxon>
    </lineage>
</organism>
<accession>A0AAV7TPP0</accession>
<dbReference type="AlphaFoldDB" id="A0AAV7TPP0"/>
<evidence type="ECO:0000313" key="1">
    <source>
        <dbReference type="EMBL" id="KAJ1178617.1"/>
    </source>
</evidence>
<keyword evidence="2" id="KW-1185">Reference proteome</keyword>
<dbReference type="EMBL" id="JANPWB010000006">
    <property type="protein sequence ID" value="KAJ1178617.1"/>
    <property type="molecule type" value="Genomic_DNA"/>
</dbReference>
<proteinExistence type="predicted"/>
<sequence length="77" mass="8525">MPGASAVQDVRWLRQEFGLYRPDPSVYQPADSFAEDAAQLGLATLLVALPPQLLFPNLLQGNVRVLLQPQIKPRQEA</sequence>
<evidence type="ECO:0000313" key="2">
    <source>
        <dbReference type="Proteomes" id="UP001066276"/>
    </source>
</evidence>
<name>A0AAV7TPP0_PLEWA</name>
<gene>
    <name evidence="1" type="ORF">NDU88_003861</name>
</gene>
<comment type="caution">
    <text evidence="1">The sequence shown here is derived from an EMBL/GenBank/DDBJ whole genome shotgun (WGS) entry which is preliminary data.</text>
</comment>
<dbReference type="Proteomes" id="UP001066276">
    <property type="component" value="Chromosome 3_2"/>
</dbReference>